<comment type="caution">
    <text evidence="2">The sequence shown here is derived from an EMBL/GenBank/DDBJ whole genome shotgun (WGS) entry which is preliminary data.</text>
</comment>
<dbReference type="AlphaFoldDB" id="A0A831QRJ0"/>
<dbReference type="GO" id="GO:0016758">
    <property type="term" value="F:hexosyltransferase activity"/>
    <property type="evidence" value="ECO:0007669"/>
    <property type="project" value="InterPro"/>
</dbReference>
<evidence type="ECO:0000313" key="2">
    <source>
        <dbReference type="EMBL" id="HEA21397.1"/>
    </source>
</evidence>
<dbReference type="SUPFAM" id="SSF53756">
    <property type="entry name" value="UDP-Glycosyltransferase/glycogen phosphorylase"/>
    <property type="match status" value="1"/>
</dbReference>
<dbReference type="PANTHER" id="PTHR21015">
    <property type="entry name" value="UDP-N-ACETYLGLUCOSAMINE--N-ACETYLMURAMYL-(PENTAPEPTIDE) PYROPHOSPHORYL-UNDECAPRENOL N-ACETYLGLUCOSAMINE TRANSFERASE 1"/>
    <property type="match status" value="1"/>
</dbReference>
<sequence>MIGYYAHSHGSGHCNCANLFSKVFGNSLTIFTDRRYDFDKENQVILLENEDTDGNEFDRNAFPEPRALHYAPVNLGKITRRNLSILENIVKKQISVLIIDVSVEVAMLARISSIPYAYVRLQGNRDDLPHLNAYEGASFLLAYYPKEMECRDTPTWIVDKTVYLGFLSRYTFNDTCSERPEEYGVKIRPVLLYLTGFGGSQVPNFSELYKKYDMYAIGPQRISNNAYNFENLGVVGNTRPYLEHADIIVAACGANTTAEILSIEKKFIAVPEKRQYGEQQRMAENLERNGWAVDLSQQEDLISAISTLSKLKHRLLPTVSKNELIAFKLKFEFLNYDVERFVSKGNHSHETLISSATMKRELQINEPISV</sequence>
<gene>
    <name evidence="2" type="ORF">ENH87_10805</name>
</gene>
<evidence type="ECO:0000259" key="1">
    <source>
        <dbReference type="Pfam" id="PF04101"/>
    </source>
</evidence>
<dbReference type="InterPro" id="IPR007235">
    <property type="entry name" value="Glyco_trans_28_C"/>
</dbReference>
<name>A0A831QRJ0_9FLAO</name>
<reference evidence="2" key="1">
    <citation type="journal article" date="2020" name="mSystems">
        <title>Genome- and Community-Level Interaction Insights into Carbon Utilization and Element Cycling Functions of Hydrothermarchaeota in Hydrothermal Sediment.</title>
        <authorList>
            <person name="Zhou Z."/>
            <person name="Liu Y."/>
            <person name="Xu W."/>
            <person name="Pan J."/>
            <person name="Luo Z.H."/>
            <person name="Li M."/>
        </authorList>
    </citation>
    <scope>NUCLEOTIDE SEQUENCE [LARGE SCALE GENOMIC DNA]</scope>
    <source>
        <strain evidence="2">HyVt-345</strain>
    </source>
</reference>
<accession>A0A831QRJ0</accession>
<dbReference type="Proteomes" id="UP000886191">
    <property type="component" value="Unassembled WGS sequence"/>
</dbReference>
<dbReference type="PANTHER" id="PTHR21015:SF22">
    <property type="entry name" value="GLYCOSYLTRANSFERASE"/>
    <property type="match status" value="1"/>
</dbReference>
<proteinExistence type="predicted"/>
<dbReference type="Gene3D" id="3.40.50.2000">
    <property type="entry name" value="Glycogen Phosphorylase B"/>
    <property type="match status" value="1"/>
</dbReference>
<dbReference type="Pfam" id="PF04101">
    <property type="entry name" value="Glyco_tran_28_C"/>
    <property type="match status" value="1"/>
</dbReference>
<feature type="domain" description="Glycosyl transferase family 28 C-terminal" evidence="1">
    <location>
        <begin position="225"/>
        <end position="321"/>
    </location>
</feature>
<protein>
    <recommendedName>
        <fullName evidence="1">Glycosyl transferase family 28 C-terminal domain-containing protein</fullName>
    </recommendedName>
</protein>
<organism evidence="2">
    <name type="scientific">Pricia antarctica</name>
    <dbReference type="NCBI Taxonomy" id="641691"/>
    <lineage>
        <taxon>Bacteria</taxon>
        <taxon>Pseudomonadati</taxon>
        <taxon>Bacteroidota</taxon>
        <taxon>Flavobacteriia</taxon>
        <taxon>Flavobacteriales</taxon>
        <taxon>Flavobacteriaceae</taxon>
        <taxon>Pricia</taxon>
    </lineage>
</organism>
<dbReference type="EMBL" id="DRGL01000037">
    <property type="protein sequence ID" value="HEA21397.1"/>
    <property type="molecule type" value="Genomic_DNA"/>
</dbReference>